<keyword evidence="1" id="KW-1133">Transmembrane helix</keyword>
<keyword evidence="2" id="KW-0328">Glycosyltransferase</keyword>
<feature type="transmembrane region" description="Helical" evidence="1">
    <location>
        <begin position="106"/>
        <end position="123"/>
    </location>
</feature>
<keyword evidence="3" id="KW-1185">Reference proteome</keyword>
<sequence length="503" mass="58869">MVTKYRNTAITLFCLSFSLLLIQFLIRVDTYYLSDPLVKMIQVISLWNQNWSTEGILYPSTDLDPLFLMSPLNESFVFLHEGKLIGPFPIGFTFLYSIFGLIPFRFLPYLNVVFLILFIRLLYKNGIQPSVLILTILGTVAFPLLIDFSENGLFLIFAGYGYTFLYQAFLNDKKENWILGNIFLGLSLWFRLEGILLFLTIQLTIWLIHFYIKKQSLSQTLHPLRYIIFFTLLFFFLIWNTINYSHPLGTRYLTNFGKIEKQIHEQIQIFLAIVFTYPRSNAWALGFFIHTPVFLYTLIQLRKKQIFQNPTLLFHFSIVIIFTLLVGITAPNDGVTLTGRYLSVLILPLSFLLNDQIAELKKTKIRFYLFFVWSYLCTLLILVVFYLSSQELKKLRKELAQFESPLIVTTNELLSGSYGLDLLNKKVISVRKEYFVKYLFYNIQNAKQNEFMVLTVAKVTKYNKEEKDVFAEILSEAKYSGYDCSKEERSARVIGRRCIKIEK</sequence>
<keyword evidence="1" id="KW-0812">Transmembrane</keyword>
<evidence type="ECO:0000313" key="2">
    <source>
        <dbReference type="EMBL" id="TGL39807.1"/>
    </source>
</evidence>
<dbReference type="AlphaFoldDB" id="A0A4R9JFA0"/>
<dbReference type="NCBIfam" id="NF047440">
    <property type="entry name" value="LA3751_2_3_fam"/>
    <property type="match status" value="1"/>
</dbReference>
<keyword evidence="2" id="KW-0808">Transferase</keyword>
<feature type="transmembrane region" description="Helical" evidence="1">
    <location>
        <begin position="129"/>
        <end position="146"/>
    </location>
</feature>
<feature type="transmembrane region" description="Helical" evidence="1">
    <location>
        <begin position="153"/>
        <end position="169"/>
    </location>
</feature>
<evidence type="ECO:0000256" key="1">
    <source>
        <dbReference type="SAM" id="Phobius"/>
    </source>
</evidence>
<dbReference type="GO" id="GO:0016757">
    <property type="term" value="F:glycosyltransferase activity"/>
    <property type="evidence" value="ECO:0007669"/>
    <property type="project" value="UniProtKB-KW"/>
</dbReference>
<feature type="transmembrane region" description="Helical" evidence="1">
    <location>
        <begin position="76"/>
        <end position="99"/>
    </location>
</feature>
<proteinExistence type="predicted"/>
<evidence type="ECO:0000313" key="3">
    <source>
        <dbReference type="Proteomes" id="UP000298125"/>
    </source>
</evidence>
<accession>A0A4R9JFA0</accession>
<dbReference type="EMBL" id="RQGA01000011">
    <property type="protein sequence ID" value="TGL39807.1"/>
    <property type="molecule type" value="Genomic_DNA"/>
</dbReference>
<feature type="transmembrane region" description="Helical" evidence="1">
    <location>
        <begin position="189"/>
        <end position="212"/>
    </location>
</feature>
<name>A0A4R9JFA0_9LEPT</name>
<dbReference type="InterPro" id="IPR059217">
    <property type="entry name" value="LA3751_2-like"/>
</dbReference>
<feature type="transmembrane region" description="Helical" evidence="1">
    <location>
        <begin position="7"/>
        <end position="26"/>
    </location>
</feature>
<reference evidence="2" key="1">
    <citation type="journal article" date="2019" name="PLoS Negl. Trop. Dis.">
        <title>Revisiting the worldwide diversity of Leptospira species in the environment.</title>
        <authorList>
            <person name="Vincent A.T."/>
            <person name="Schiettekatte O."/>
            <person name="Bourhy P."/>
            <person name="Veyrier F.J."/>
            <person name="Picardeau M."/>
        </authorList>
    </citation>
    <scope>NUCLEOTIDE SEQUENCE [LARGE SCALE GENOMIC DNA]</scope>
    <source>
        <strain evidence="2">201702692</strain>
    </source>
</reference>
<organism evidence="2 3">
    <name type="scientific">Leptospira perdikensis</name>
    <dbReference type="NCBI Taxonomy" id="2484948"/>
    <lineage>
        <taxon>Bacteria</taxon>
        <taxon>Pseudomonadati</taxon>
        <taxon>Spirochaetota</taxon>
        <taxon>Spirochaetia</taxon>
        <taxon>Leptospirales</taxon>
        <taxon>Leptospiraceae</taxon>
        <taxon>Leptospira</taxon>
    </lineage>
</organism>
<gene>
    <name evidence="2" type="ORF">EHQ49_10520</name>
</gene>
<dbReference type="Proteomes" id="UP000298125">
    <property type="component" value="Unassembled WGS sequence"/>
</dbReference>
<protein>
    <submittedName>
        <fullName evidence="2">Dolichyl-phosphate-mannose-protein mannosyltransferase</fullName>
    </submittedName>
</protein>
<feature type="transmembrane region" description="Helical" evidence="1">
    <location>
        <begin position="282"/>
        <end position="299"/>
    </location>
</feature>
<dbReference type="OrthoDB" id="345104at2"/>
<feature type="transmembrane region" description="Helical" evidence="1">
    <location>
        <begin position="224"/>
        <end position="242"/>
    </location>
</feature>
<feature type="transmembrane region" description="Helical" evidence="1">
    <location>
        <begin position="311"/>
        <end position="328"/>
    </location>
</feature>
<keyword evidence="1" id="KW-0472">Membrane</keyword>
<comment type="caution">
    <text evidence="2">The sequence shown here is derived from an EMBL/GenBank/DDBJ whole genome shotgun (WGS) entry which is preliminary data.</text>
</comment>
<feature type="transmembrane region" description="Helical" evidence="1">
    <location>
        <begin position="365"/>
        <end position="387"/>
    </location>
</feature>
<feature type="transmembrane region" description="Helical" evidence="1">
    <location>
        <begin position="334"/>
        <end position="353"/>
    </location>
</feature>